<evidence type="ECO:0000313" key="2">
    <source>
        <dbReference type="Proteomes" id="UP000030680"/>
    </source>
</evidence>
<reference evidence="2" key="1">
    <citation type="journal article" date="2013" name="Science">
        <title>Gene transfer from bacteria and archaea facilitated evolution of an extremophilic eukaryote.</title>
        <authorList>
            <person name="Schonknecht G."/>
            <person name="Chen W.H."/>
            <person name="Ternes C.M."/>
            <person name="Barbier G.G."/>
            <person name="Shrestha R.P."/>
            <person name="Stanke M."/>
            <person name="Brautigam A."/>
            <person name="Baker B.J."/>
            <person name="Banfield J.F."/>
            <person name="Garavito R.M."/>
            <person name="Carr K."/>
            <person name="Wilkerson C."/>
            <person name="Rensing S.A."/>
            <person name="Gagneul D."/>
            <person name="Dickenson N.E."/>
            <person name="Oesterhelt C."/>
            <person name="Lercher M.J."/>
            <person name="Weber A.P."/>
        </authorList>
    </citation>
    <scope>NUCLEOTIDE SEQUENCE [LARGE SCALE GENOMIC DNA]</scope>
    <source>
        <strain evidence="2">074W</strain>
    </source>
</reference>
<dbReference type="KEGG" id="gsl:Gasu_12260"/>
<dbReference type="GeneID" id="17090190"/>
<keyword evidence="2" id="KW-1185">Reference proteome</keyword>
<dbReference type="Proteomes" id="UP000030680">
    <property type="component" value="Unassembled WGS sequence"/>
</dbReference>
<dbReference type="EMBL" id="KB454491">
    <property type="protein sequence ID" value="EME31554.1"/>
    <property type="molecule type" value="Genomic_DNA"/>
</dbReference>
<accession>M2Y6S2</accession>
<gene>
    <name evidence="1" type="ORF">Gasu_12260</name>
</gene>
<organism evidence="1 2">
    <name type="scientific">Galdieria sulphuraria</name>
    <name type="common">Red alga</name>
    <dbReference type="NCBI Taxonomy" id="130081"/>
    <lineage>
        <taxon>Eukaryota</taxon>
        <taxon>Rhodophyta</taxon>
        <taxon>Bangiophyceae</taxon>
        <taxon>Galdieriales</taxon>
        <taxon>Galdieriaceae</taxon>
        <taxon>Galdieria</taxon>
    </lineage>
</organism>
<dbReference type="AlphaFoldDB" id="M2Y6S2"/>
<dbReference type="Gramene" id="EME31554">
    <property type="protein sequence ID" value="EME31554"/>
    <property type="gene ID" value="Gasu_12260"/>
</dbReference>
<dbReference type="RefSeq" id="XP_005708074.1">
    <property type="nucleotide sequence ID" value="XM_005708017.1"/>
</dbReference>
<protein>
    <submittedName>
        <fullName evidence="1">Uncharacterized protein</fullName>
    </submittedName>
</protein>
<sequence length="119" mass="13853">MVITKDIVDTTVSKIYSKIPDDNGLIVNQMEWNNVQHKEFVFYTKPTPRRDSFGKIYCLQQECQPRIEALKNILIMLQHSIDYATTTDDKESLTLRPFINDCKSKYITTLELVNHAITL</sequence>
<name>M2Y6S2_GALSU</name>
<dbReference type="OrthoDB" id="10526805at2759"/>
<evidence type="ECO:0000313" key="1">
    <source>
        <dbReference type="EMBL" id="EME31554.1"/>
    </source>
</evidence>
<proteinExistence type="predicted"/>